<organism evidence="5 6">
    <name type="scientific">Nonlabens spongiae</name>
    <dbReference type="NCBI Taxonomy" id="331648"/>
    <lineage>
        <taxon>Bacteria</taxon>
        <taxon>Pseudomonadati</taxon>
        <taxon>Bacteroidota</taxon>
        <taxon>Flavobacteriia</taxon>
        <taxon>Flavobacteriales</taxon>
        <taxon>Flavobacteriaceae</taxon>
        <taxon>Nonlabens</taxon>
    </lineage>
</organism>
<dbReference type="STRING" id="331648.BST97_06955"/>
<protein>
    <recommendedName>
        <fullName evidence="2">protein-tyrosine-phosphatase</fullName>
        <ecNumber evidence="2">3.1.3.48</ecNumber>
    </recommendedName>
</protein>
<dbReference type="InterPro" id="IPR016667">
    <property type="entry name" value="Caps_polysacc_synth_CpsB/CapC"/>
</dbReference>
<keyword evidence="3" id="KW-0378">Hydrolase</keyword>
<name>A0A1W6MJR9_9FLAO</name>
<dbReference type="Proteomes" id="UP000193431">
    <property type="component" value="Chromosome"/>
</dbReference>
<comment type="similarity">
    <text evidence="1">Belongs to the metallo-dependent hydrolases superfamily. CpsB/CapC family.</text>
</comment>
<proteinExistence type="inferred from homology"/>
<evidence type="ECO:0000313" key="6">
    <source>
        <dbReference type="Proteomes" id="UP000193431"/>
    </source>
</evidence>
<evidence type="ECO:0000313" key="5">
    <source>
        <dbReference type="EMBL" id="ARN77756.1"/>
    </source>
</evidence>
<keyword evidence="6" id="KW-1185">Reference proteome</keyword>
<evidence type="ECO:0000256" key="1">
    <source>
        <dbReference type="ARBA" id="ARBA00005750"/>
    </source>
</evidence>
<dbReference type="GO" id="GO:0004725">
    <property type="term" value="F:protein tyrosine phosphatase activity"/>
    <property type="evidence" value="ECO:0007669"/>
    <property type="project" value="UniProtKB-EC"/>
</dbReference>
<dbReference type="PANTHER" id="PTHR39181">
    <property type="entry name" value="TYROSINE-PROTEIN PHOSPHATASE YWQE"/>
    <property type="match status" value="1"/>
</dbReference>
<dbReference type="AlphaFoldDB" id="A0A1W6MJR9"/>
<sequence>MFFFSKKEFLIDQFTDGLIDIHNHLLPGLDDGSTSMDTTVEMIELMKACNITNAYVTPHIMEDFYELNTQLIGDRFAQVQIDIENNYSQHKGFMIDHASEYMIDSQFETLLEHRDIKCLFNNYLLCELSYFQKPINLEDILFKMISYGYQPILAHPERYRYLKEEEFIELHKKGFKFQLNLLSLSGFYGSDARQKALYLLENQRYSFVGTDAHKAKHLMSLKDIQLVKKSIKFFEPVLEEHLSTFTV</sequence>
<dbReference type="RefSeq" id="WP_085766557.1">
    <property type="nucleotide sequence ID" value="NZ_CP019344.1"/>
</dbReference>
<comment type="catalytic activity">
    <reaction evidence="4">
        <text>O-phospho-L-tyrosyl-[protein] + H2O = L-tyrosyl-[protein] + phosphate</text>
        <dbReference type="Rhea" id="RHEA:10684"/>
        <dbReference type="Rhea" id="RHEA-COMP:10136"/>
        <dbReference type="Rhea" id="RHEA-COMP:20101"/>
        <dbReference type="ChEBI" id="CHEBI:15377"/>
        <dbReference type="ChEBI" id="CHEBI:43474"/>
        <dbReference type="ChEBI" id="CHEBI:46858"/>
        <dbReference type="ChEBI" id="CHEBI:61978"/>
        <dbReference type="EC" id="3.1.3.48"/>
    </reaction>
</comment>
<dbReference type="OrthoDB" id="9788539at2"/>
<dbReference type="Gene3D" id="3.20.20.140">
    <property type="entry name" value="Metal-dependent hydrolases"/>
    <property type="match status" value="1"/>
</dbReference>
<evidence type="ECO:0000256" key="2">
    <source>
        <dbReference type="ARBA" id="ARBA00013064"/>
    </source>
</evidence>
<reference evidence="5 6" key="1">
    <citation type="submission" date="2016-11" db="EMBL/GenBank/DDBJ databases">
        <title>Trade-off between light-utilization and light-protection in marine flavobacteria.</title>
        <authorList>
            <person name="Kumagai Y."/>
        </authorList>
    </citation>
    <scope>NUCLEOTIDE SEQUENCE [LARGE SCALE GENOMIC DNA]</scope>
    <source>
        <strain evidence="5 6">JCM 13191</strain>
    </source>
</reference>
<dbReference type="Pfam" id="PF19567">
    <property type="entry name" value="CpsB_CapC"/>
    <property type="match status" value="1"/>
</dbReference>
<dbReference type="EMBL" id="CP019344">
    <property type="protein sequence ID" value="ARN77756.1"/>
    <property type="molecule type" value="Genomic_DNA"/>
</dbReference>
<gene>
    <name evidence="5" type="ORF">BST97_06955</name>
</gene>
<dbReference type="InterPro" id="IPR016195">
    <property type="entry name" value="Pol/histidinol_Pase-like"/>
</dbReference>
<accession>A0A1W6MJR9</accession>
<dbReference type="GO" id="GO:0030145">
    <property type="term" value="F:manganese ion binding"/>
    <property type="evidence" value="ECO:0007669"/>
    <property type="project" value="InterPro"/>
</dbReference>
<dbReference type="PANTHER" id="PTHR39181:SF1">
    <property type="entry name" value="TYROSINE-PROTEIN PHOSPHATASE YWQE"/>
    <property type="match status" value="1"/>
</dbReference>
<dbReference type="SUPFAM" id="SSF89550">
    <property type="entry name" value="PHP domain-like"/>
    <property type="match status" value="1"/>
</dbReference>
<dbReference type="PIRSF" id="PIRSF016557">
    <property type="entry name" value="Caps_synth_CpsB"/>
    <property type="match status" value="1"/>
</dbReference>
<evidence type="ECO:0000256" key="3">
    <source>
        <dbReference type="ARBA" id="ARBA00022801"/>
    </source>
</evidence>
<evidence type="ECO:0000256" key="4">
    <source>
        <dbReference type="ARBA" id="ARBA00051722"/>
    </source>
</evidence>
<dbReference type="EC" id="3.1.3.48" evidence="2"/>